<dbReference type="GO" id="GO:0043190">
    <property type="term" value="C:ATP-binding cassette (ABC) transporter complex"/>
    <property type="evidence" value="ECO:0007669"/>
    <property type="project" value="InterPro"/>
</dbReference>
<evidence type="ECO:0000256" key="3">
    <source>
        <dbReference type="ARBA" id="ARBA00022448"/>
    </source>
</evidence>
<sequence length="282" mass="31346">MNIEEDAHFTMPRFSISPITAIRQFIKVRELIAQLIWSEVAGRYRGSFAGFLWSFINPLFSLAMYTFVFGVVFKARWGLSTENTFDFALVLFAGLIVHGLLSECISRAPYLILGNPGYVKQVVFPLEILPVVVLGSSLLHAAISFLLLIVIWSIAHEGVTLATAFIPMLILPLSLIAVGVSWFIAAATVYFRDLAQLVTFISSGLLFFSPIFYPVSSVPEPFRACLEFNPLTYVIERVRATLIGGDIPELKGYLIYLLISVAVAWSGYVCFQKTRPGFADVI</sequence>
<dbReference type="HOGENOM" id="CLU_060703_1_1_6"/>
<keyword evidence="6 11" id="KW-0812">Transmembrane</keyword>
<comment type="subcellular location">
    <subcellularLocation>
        <location evidence="11">Cell inner membrane</location>
        <topology evidence="11">Multi-pass membrane protein</topology>
    </subcellularLocation>
    <subcellularLocation>
        <location evidence="1">Cell membrane</location>
        <topology evidence="1">Multi-pass membrane protein</topology>
    </subcellularLocation>
</comment>
<evidence type="ECO:0000256" key="4">
    <source>
        <dbReference type="ARBA" id="ARBA00022475"/>
    </source>
</evidence>
<reference evidence="14" key="1">
    <citation type="submission" date="2010-04" db="EMBL/GenBank/DDBJ databases">
        <title>Complete genome sequence of Nitrosococcus halophilus Nc4, a salt-adapted, aerobic obligate ammonia-oxidizing sulfur purple bacterium.</title>
        <authorList>
            <consortium name="US DOE Joint Genome Institute"/>
            <person name="Campbell M.A."/>
            <person name="Malfatti S.A."/>
            <person name="Chain P.S.G."/>
            <person name="Heidelberg J.F."/>
            <person name="Ward B.B."/>
            <person name="Klotz M.G."/>
        </authorList>
    </citation>
    <scope>NUCLEOTIDE SEQUENCE [LARGE SCALE GENOMIC DNA]</scope>
    <source>
        <strain evidence="14">Nc4</strain>
    </source>
</reference>
<dbReference type="AlphaFoldDB" id="D5BWL3"/>
<keyword evidence="4 11" id="KW-1003">Cell membrane</keyword>
<keyword evidence="3 11" id="KW-0813">Transport</keyword>
<dbReference type="Proteomes" id="UP000001844">
    <property type="component" value="Chromosome"/>
</dbReference>
<dbReference type="PANTHER" id="PTHR30413:SF10">
    <property type="entry name" value="CAPSULE POLYSACCHARIDE EXPORT INNER-MEMBRANE PROTEIN CTRC"/>
    <property type="match status" value="1"/>
</dbReference>
<feature type="transmembrane region" description="Helical" evidence="11">
    <location>
        <begin position="161"/>
        <end position="187"/>
    </location>
</feature>
<evidence type="ECO:0000313" key="14">
    <source>
        <dbReference type="Proteomes" id="UP000001844"/>
    </source>
</evidence>
<protein>
    <recommendedName>
        <fullName evidence="11">Transport permease protein</fullName>
    </recommendedName>
</protein>
<dbReference type="InterPro" id="IPR047817">
    <property type="entry name" value="ABC2_TM_bact-type"/>
</dbReference>
<evidence type="ECO:0000256" key="8">
    <source>
        <dbReference type="ARBA" id="ARBA00022989"/>
    </source>
</evidence>
<feature type="transmembrane region" description="Helical" evidence="11">
    <location>
        <begin position="51"/>
        <end position="73"/>
    </location>
</feature>
<evidence type="ECO:0000313" key="13">
    <source>
        <dbReference type="EMBL" id="ADE15670.1"/>
    </source>
</evidence>
<feature type="transmembrane region" description="Helical" evidence="11">
    <location>
        <begin position="253"/>
        <end position="271"/>
    </location>
</feature>
<accession>D5BWL3</accession>
<dbReference type="InterPro" id="IPR000412">
    <property type="entry name" value="ABC_2_transport"/>
</dbReference>
<evidence type="ECO:0000256" key="2">
    <source>
        <dbReference type="ARBA" id="ARBA00007783"/>
    </source>
</evidence>
<proteinExistence type="inferred from homology"/>
<dbReference type="eggNOG" id="COG1682">
    <property type="taxonomic scope" value="Bacteria"/>
</dbReference>
<evidence type="ECO:0000259" key="12">
    <source>
        <dbReference type="PROSITE" id="PS51012"/>
    </source>
</evidence>
<gene>
    <name evidence="13" type="ordered locus">Nhal_2593</name>
</gene>
<evidence type="ECO:0000256" key="7">
    <source>
        <dbReference type="ARBA" id="ARBA00022903"/>
    </source>
</evidence>
<evidence type="ECO:0000256" key="1">
    <source>
        <dbReference type="ARBA" id="ARBA00004651"/>
    </source>
</evidence>
<evidence type="ECO:0000256" key="5">
    <source>
        <dbReference type="ARBA" id="ARBA00022597"/>
    </source>
</evidence>
<feature type="transmembrane region" description="Helical" evidence="11">
    <location>
        <begin position="122"/>
        <end position="155"/>
    </location>
</feature>
<dbReference type="PANTHER" id="PTHR30413">
    <property type="entry name" value="INNER MEMBRANE TRANSPORT PERMEASE"/>
    <property type="match status" value="1"/>
</dbReference>
<dbReference type="EMBL" id="CP001798">
    <property type="protein sequence ID" value="ADE15670.1"/>
    <property type="molecule type" value="Genomic_DNA"/>
</dbReference>
<feature type="transmembrane region" description="Helical" evidence="11">
    <location>
        <begin position="194"/>
        <end position="213"/>
    </location>
</feature>
<feature type="domain" description="ABC transmembrane type-2" evidence="12">
    <location>
        <begin position="49"/>
        <end position="274"/>
    </location>
</feature>
<dbReference type="STRING" id="472759.Nhal_2593"/>
<dbReference type="KEGG" id="nhl:Nhal_2593"/>
<evidence type="ECO:0000256" key="11">
    <source>
        <dbReference type="RuleBase" id="RU361157"/>
    </source>
</evidence>
<dbReference type="PROSITE" id="PS51012">
    <property type="entry name" value="ABC_TM2"/>
    <property type="match status" value="1"/>
</dbReference>
<keyword evidence="8 11" id="KW-1133">Transmembrane helix</keyword>
<keyword evidence="7" id="KW-0972">Capsule biogenesis/degradation</keyword>
<dbReference type="InterPro" id="IPR013525">
    <property type="entry name" value="ABC2_TM"/>
</dbReference>
<keyword evidence="14" id="KW-1185">Reference proteome</keyword>
<keyword evidence="10 11" id="KW-0472">Membrane</keyword>
<feature type="transmembrane region" description="Helical" evidence="11">
    <location>
        <begin position="85"/>
        <end position="101"/>
    </location>
</feature>
<keyword evidence="5" id="KW-0762">Sugar transport</keyword>
<dbReference type="GO" id="GO:0140359">
    <property type="term" value="F:ABC-type transporter activity"/>
    <property type="evidence" value="ECO:0007669"/>
    <property type="project" value="InterPro"/>
</dbReference>
<dbReference type="Pfam" id="PF01061">
    <property type="entry name" value="ABC2_membrane"/>
    <property type="match status" value="1"/>
</dbReference>
<name>D5BWL3_NITHN</name>
<dbReference type="GO" id="GO:0015774">
    <property type="term" value="P:polysaccharide transport"/>
    <property type="evidence" value="ECO:0007669"/>
    <property type="project" value="UniProtKB-KW"/>
</dbReference>
<comment type="similarity">
    <text evidence="2 11">Belongs to the ABC-2 integral membrane protein family.</text>
</comment>
<organism evidence="13 14">
    <name type="scientific">Nitrosococcus halophilus (strain Nc4)</name>
    <dbReference type="NCBI Taxonomy" id="472759"/>
    <lineage>
        <taxon>Bacteria</taxon>
        <taxon>Pseudomonadati</taxon>
        <taxon>Pseudomonadota</taxon>
        <taxon>Gammaproteobacteria</taxon>
        <taxon>Chromatiales</taxon>
        <taxon>Chromatiaceae</taxon>
        <taxon>Nitrosococcus</taxon>
    </lineage>
</organism>
<evidence type="ECO:0000256" key="10">
    <source>
        <dbReference type="ARBA" id="ARBA00023136"/>
    </source>
</evidence>
<dbReference type="GO" id="GO:0015920">
    <property type="term" value="P:lipopolysaccharide transport"/>
    <property type="evidence" value="ECO:0007669"/>
    <property type="project" value="TreeGrafter"/>
</dbReference>
<evidence type="ECO:0000256" key="6">
    <source>
        <dbReference type="ARBA" id="ARBA00022692"/>
    </source>
</evidence>
<dbReference type="PRINTS" id="PR00164">
    <property type="entry name" value="ABC2TRNSPORT"/>
</dbReference>
<evidence type="ECO:0000256" key="9">
    <source>
        <dbReference type="ARBA" id="ARBA00023047"/>
    </source>
</evidence>
<keyword evidence="9" id="KW-0625">Polysaccharide transport</keyword>